<gene>
    <name evidence="1" type="ORF">SAMN04488498_103246</name>
</gene>
<evidence type="ECO:0008006" key="3">
    <source>
        <dbReference type="Google" id="ProtNLM"/>
    </source>
</evidence>
<dbReference type="RefSeq" id="WP_188130360.1">
    <property type="nucleotide sequence ID" value="NZ_BSPE01000008.1"/>
</dbReference>
<reference evidence="1 2" key="1">
    <citation type="submission" date="2016-10" db="EMBL/GenBank/DDBJ databases">
        <authorList>
            <person name="Varghese N."/>
            <person name="Submissions S."/>
        </authorList>
    </citation>
    <scope>NUCLEOTIDE SEQUENCE [LARGE SCALE GENOMIC DNA]</scope>
    <source>
        <strain evidence="1 2">DSM 21822</strain>
    </source>
</reference>
<sequence>METFTPSIFRAVGRYAASFRAMRDEIRTERMLNTLPESIRKDIGWPDNYPERRARRAG</sequence>
<accession>A0A1I3XHM7</accession>
<keyword evidence="2" id="KW-1185">Reference proteome</keyword>
<evidence type="ECO:0000313" key="1">
    <source>
        <dbReference type="EMBL" id="SFK19064.1"/>
    </source>
</evidence>
<protein>
    <recommendedName>
        <fullName evidence="3">DUF1127 domain-containing protein</fullName>
    </recommendedName>
</protein>
<dbReference type="AlphaFoldDB" id="A0A1I3XHM7"/>
<proteinExistence type="predicted"/>
<dbReference type="Proteomes" id="UP000323300">
    <property type="component" value="Unassembled WGS sequence"/>
</dbReference>
<dbReference type="EMBL" id="FOSL01000003">
    <property type="protein sequence ID" value="SFK19064.1"/>
    <property type="molecule type" value="Genomic_DNA"/>
</dbReference>
<organism evidence="1 2">
    <name type="scientific">Neomesorhizobium albiziae</name>
    <dbReference type="NCBI Taxonomy" id="335020"/>
    <lineage>
        <taxon>Bacteria</taxon>
        <taxon>Pseudomonadati</taxon>
        <taxon>Pseudomonadota</taxon>
        <taxon>Alphaproteobacteria</taxon>
        <taxon>Hyphomicrobiales</taxon>
        <taxon>Phyllobacteriaceae</taxon>
        <taxon>Neomesorhizobium</taxon>
    </lineage>
</organism>
<evidence type="ECO:0000313" key="2">
    <source>
        <dbReference type="Proteomes" id="UP000323300"/>
    </source>
</evidence>
<name>A0A1I3XHM7_9HYPH</name>